<dbReference type="Pfam" id="PF00657">
    <property type="entry name" value="Lipase_GDSL"/>
    <property type="match status" value="1"/>
</dbReference>
<dbReference type="AlphaFoldDB" id="A0A1I0NNT5"/>
<gene>
    <name evidence="1" type="ORF">SAMN05421659_103254</name>
</gene>
<dbReference type="EMBL" id="FOJI01000003">
    <property type="protein sequence ID" value="SEW03026.1"/>
    <property type="molecule type" value="Genomic_DNA"/>
</dbReference>
<dbReference type="STRING" id="99656.SAMN05421659_103254"/>
<dbReference type="InterPro" id="IPR036514">
    <property type="entry name" value="SGNH_hydro_sf"/>
</dbReference>
<reference evidence="1 2" key="1">
    <citation type="submission" date="2016-10" db="EMBL/GenBank/DDBJ databases">
        <authorList>
            <person name="de Groot N.N."/>
        </authorList>
    </citation>
    <scope>NUCLEOTIDE SEQUENCE [LARGE SCALE GENOMIC DNA]</scope>
    <source>
        <strain evidence="1 2">DSM 9179</strain>
    </source>
</reference>
<sequence>MSSLKEKTIYGFGDSIVAGHYLKIGMLSHLVEKNKMKLTNYAVNGATVIPNIAKQIPDLIWVWDIAKQIVNASDCVPDFICFDGLTNDAVELVKDNYLGKITDHYEDGYDTATFIGAFENICYQLRKKYQNSQIFYIAVHHMPLQSEETQRCLQYWAKTVCKKWSIPVIDIFEKGGINTCIEGMRYEFSYNGEVETKDGNGVHLNAEGYKRWYAPLIEAELKKHIKLL</sequence>
<accession>A0A1I0NNT5</accession>
<proteinExistence type="predicted"/>
<dbReference type="OrthoDB" id="2394030at2"/>
<evidence type="ECO:0000313" key="2">
    <source>
        <dbReference type="Proteomes" id="UP000199701"/>
    </source>
</evidence>
<keyword evidence="2" id="KW-1185">Reference proteome</keyword>
<dbReference type="SUPFAM" id="SSF52266">
    <property type="entry name" value="SGNH hydrolase"/>
    <property type="match status" value="1"/>
</dbReference>
<organism evidence="1 2">
    <name type="scientific">[Clostridium] fimetarium</name>
    <dbReference type="NCBI Taxonomy" id="99656"/>
    <lineage>
        <taxon>Bacteria</taxon>
        <taxon>Bacillati</taxon>
        <taxon>Bacillota</taxon>
        <taxon>Clostridia</taxon>
        <taxon>Lachnospirales</taxon>
        <taxon>Lachnospiraceae</taxon>
    </lineage>
</organism>
<evidence type="ECO:0000313" key="1">
    <source>
        <dbReference type="EMBL" id="SEW03026.1"/>
    </source>
</evidence>
<dbReference type="RefSeq" id="WP_092451454.1">
    <property type="nucleotide sequence ID" value="NZ_FOJI01000003.1"/>
</dbReference>
<dbReference type="InterPro" id="IPR001087">
    <property type="entry name" value="GDSL"/>
</dbReference>
<name>A0A1I0NNT5_9FIRM</name>
<dbReference type="CDD" id="cd00229">
    <property type="entry name" value="SGNH_hydrolase"/>
    <property type="match status" value="1"/>
</dbReference>
<dbReference type="Gene3D" id="3.40.50.1110">
    <property type="entry name" value="SGNH hydrolase"/>
    <property type="match status" value="1"/>
</dbReference>
<protein>
    <submittedName>
        <fullName evidence="1">Lysophospholipase L1</fullName>
    </submittedName>
</protein>
<dbReference type="Proteomes" id="UP000199701">
    <property type="component" value="Unassembled WGS sequence"/>
</dbReference>